<dbReference type="AlphaFoldDB" id="A0A1A3BU69"/>
<dbReference type="EMBL" id="LZKQ01000270">
    <property type="protein sequence ID" value="OBI76966.1"/>
    <property type="molecule type" value="Genomic_DNA"/>
</dbReference>
<evidence type="ECO:0000313" key="2">
    <source>
        <dbReference type="EMBL" id="OBI76966.1"/>
    </source>
</evidence>
<proteinExistence type="predicted"/>
<evidence type="ECO:0000313" key="3">
    <source>
        <dbReference type="Proteomes" id="UP000093795"/>
    </source>
</evidence>
<evidence type="ECO:0000256" key="1">
    <source>
        <dbReference type="SAM" id="MobiDB-lite"/>
    </source>
</evidence>
<accession>A0A1A3BU69</accession>
<organism evidence="2 3">
    <name type="scientific">Mycobacterium asiaticum</name>
    <dbReference type="NCBI Taxonomy" id="1790"/>
    <lineage>
        <taxon>Bacteria</taxon>
        <taxon>Bacillati</taxon>
        <taxon>Actinomycetota</taxon>
        <taxon>Actinomycetes</taxon>
        <taxon>Mycobacteriales</taxon>
        <taxon>Mycobacteriaceae</taxon>
        <taxon>Mycobacterium</taxon>
    </lineage>
</organism>
<name>A0A1A3BU69_MYCAS</name>
<comment type="caution">
    <text evidence="2">The sequence shown here is derived from an EMBL/GenBank/DDBJ whole genome shotgun (WGS) entry which is preliminary data.</text>
</comment>
<feature type="compositionally biased region" description="Basic and acidic residues" evidence="1">
    <location>
        <begin position="65"/>
        <end position="76"/>
    </location>
</feature>
<sequence length="141" mass="14811">MQAVVQRVDVAASQTASGGDDVFGGEREVVDGAQDAAVGGLGHDHLLGIEIAKRIDGQAFGMQRGLDRRRDGRADRAQPGGGDVGHEHREQGAGVGHQQAFASVDPDQMGIPVGRAGFPDGRLRHPQQRQHLGGTSQHPES</sequence>
<dbReference type="Proteomes" id="UP000093795">
    <property type="component" value="Unassembled WGS sequence"/>
</dbReference>
<gene>
    <name evidence="2" type="ORF">A9X01_03015</name>
</gene>
<reference evidence="2 3" key="1">
    <citation type="submission" date="2016-06" db="EMBL/GenBank/DDBJ databases">
        <authorList>
            <person name="Kjaerup R.B."/>
            <person name="Dalgaard T.S."/>
            <person name="Juul-Madsen H.R."/>
        </authorList>
    </citation>
    <scope>NUCLEOTIDE SEQUENCE [LARGE SCALE GENOMIC DNA]</scope>
    <source>
        <strain evidence="2 3">1081914.2</strain>
    </source>
</reference>
<protein>
    <submittedName>
        <fullName evidence="2">Uncharacterized protein</fullName>
    </submittedName>
</protein>
<feature type="region of interest" description="Disordered" evidence="1">
    <location>
        <begin position="62"/>
        <end position="141"/>
    </location>
</feature>
<feature type="compositionally biased region" description="Polar residues" evidence="1">
    <location>
        <begin position="129"/>
        <end position="141"/>
    </location>
</feature>